<protein>
    <submittedName>
        <fullName evidence="1">Uncharacterized protein</fullName>
    </submittedName>
</protein>
<sequence>MYSENPFDAEFGGIPELYLDFNNDAVKYAKRAHRYKKHPTYSLFITGVRGSGKTVFMNKVGKELNKYDDTIVVTLHNTEDLFRIMYIKLAPMLNKLKKWSSSVSINLPFVSINFAEANEKYDEIYYKTEITKILKLLKQANMRVVFCIDEVSNTPAIQKLAEEFNNWSLSELQVSVIMTGVLKEVAELSSSHNLTFLVRADRFHVNKLQKLSIAQAYIKVFDIASDQAEEMAEMTQGYAYAFQLIGDLMYEGLSTGKNFEDSWNYTKLAFKDTLFNQAYDVISHELTEIDFQFLYAMSKNNNISAIIEKMGKSKQYVNMYRTKLIKYDLIKTIIRGKLGFTLPLFREFIQAKYDELNWG</sequence>
<evidence type="ECO:0000313" key="1">
    <source>
        <dbReference type="EMBL" id="AHA97399.1"/>
    </source>
</evidence>
<name>A0A7D9N6R7_LACJH</name>
<gene>
    <name evidence="1" type="ORF">T285_05030</name>
</gene>
<reference evidence="1 2" key="1">
    <citation type="journal article" date="2014" name="Genome Announc.">
        <title>Complete Genome Sequences of Lactobacillus johnsonii Strain N6.2 and Lactobacillus reuteri Strain TD1.</title>
        <authorList>
            <person name="Leonard M.T."/>
            <person name="Valladares R.B."/>
            <person name="Ardissone A."/>
            <person name="Gonzalez C.F."/>
            <person name="Lorca G.L."/>
            <person name="Triplett E.W."/>
        </authorList>
    </citation>
    <scope>NUCLEOTIDE SEQUENCE [LARGE SCALE GENOMIC DNA]</scope>
    <source>
        <strain evidence="1 2">N6.2</strain>
    </source>
</reference>
<organism evidence="1 2">
    <name type="scientific">Lactobacillus johnsonii N6.2</name>
    <dbReference type="NCBI Taxonomy" id="1408186"/>
    <lineage>
        <taxon>Bacteria</taxon>
        <taxon>Bacillati</taxon>
        <taxon>Bacillota</taxon>
        <taxon>Bacilli</taxon>
        <taxon>Lactobacillales</taxon>
        <taxon>Lactobacillaceae</taxon>
        <taxon>Lactobacillus</taxon>
    </lineage>
</organism>
<dbReference type="AlphaFoldDB" id="A0A7D9N6R7"/>
<evidence type="ECO:0000313" key="2">
    <source>
        <dbReference type="Proteomes" id="UP000018522"/>
    </source>
</evidence>
<proteinExistence type="predicted"/>
<accession>A0A7D9N6R7</accession>
<dbReference type="InterPro" id="IPR027417">
    <property type="entry name" value="P-loop_NTPase"/>
</dbReference>
<dbReference type="Gene3D" id="3.40.50.300">
    <property type="entry name" value="P-loop containing nucleotide triphosphate hydrolases"/>
    <property type="match status" value="1"/>
</dbReference>
<dbReference type="EMBL" id="CP006811">
    <property type="protein sequence ID" value="AHA97399.1"/>
    <property type="molecule type" value="Genomic_DNA"/>
</dbReference>
<dbReference type="GO" id="GO:0043531">
    <property type="term" value="F:ADP binding"/>
    <property type="evidence" value="ECO:0007669"/>
    <property type="project" value="InterPro"/>
</dbReference>
<dbReference type="Proteomes" id="UP000018522">
    <property type="component" value="Chromosome"/>
</dbReference>
<dbReference type="RefSeq" id="WP_023599630.1">
    <property type="nucleotide sequence ID" value="NC_022909.1"/>
</dbReference>
<dbReference type="KEGG" id="ljn:T285_05030"/>
<dbReference type="SUPFAM" id="SSF52540">
    <property type="entry name" value="P-loop containing nucleoside triphosphate hydrolases"/>
    <property type="match status" value="1"/>
</dbReference>